<organism evidence="1 2">
    <name type="scientific">Noviherbaspirillum suwonense</name>
    <dbReference type="NCBI Taxonomy" id="1224511"/>
    <lineage>
        <taxon>Bacteria</taxon>
        <taxon>Pseudomonadati</taxon>
        <taxon>Pseudomonadota</taxon>
        <taxon>Betaproteobacteria</taxon>
        <taxon>Burkholderiales</taxon>
        <taxon>Oxalobacteraceae</taxon>
        <taxon>Noviherbaspirillum</taxon>
    </lineage>
</organism>
<reference evidence="1 2" key="1">
    <citation type="submission" date="2017-05" db="EMBL/GenBank/DDBJ databases">
        <authorList>
            <person name="Varghese N."/>
            <person name="Submissions S."/>
        </authorList>
    </citation>
    <scope>NUCLEOTIDE SEQUENCE [LARGE SCALE GENOMIC DNA]</scope>
    <source>
        <strain evidence="1 2">DSM 26001</strain>
    </source>
</reference>
<dbReference type="RefSeq" id="WP_283441475.1">
    <property type="nucleotide sequence ID" value="NZ_FXUL01000003.1"/>
</dbReference>
<sequence length="154" mass="16572">MSILVPANNIFKKFADYVFPANLAIGKAETRAGEQRAQKVQRTQPMPIGMRSPRQQLADGLGKPIAGKASGSVPFSTRFAILVFSVRLKFTGSTAGLNALRTEVKTLQKSLAAANDASSAAALGEMKARISDRLAKQDPQHFIPEAGGRQYQGW</sequence>
<evidence type="ECO:0000313" key="1">
    <source>
        <dbReference type="EMBL" id="SMP52887.1"/>
    </source>
</evidence>
<proteinExistence type="predicted"/>
<dbReference type="Proteomes" id="UP001158049">
    <property type="component" value="Unassembled WGS sequence"/>
</dbReference>
<name>A0ABY1PZB3_9BURK</name>
<keyword evidence="2" id="KW-1185">Reference proteome</keyword>
<accession>A0ABY1PZB3</accession>
<dbReference type="EMBL" id="FXUL01000003">
    <property type="protein sequence ID" value="SMP52887.1"/>
    <property type="molecule type" value="Genomic_DNA"/>
</dbReference>
<comment type="caution">
    <text evidence="1">The sequence shown here is derived from an EMBL/GenBank/DDBJ whole genome shotgun (WGS) entry which is preliminary data.</text>
</comment>
<protein>
    <submittedName>
        <fullName evidence="1">Uncharacterized protein</fullName>
    </submittedName>
</protein>
<evidence type="ECO:0000313" key="2">
    <source>
        <dbReference type="Proteomes" id="UP001158049"/>
    </source>
</evidence>
<gene>
    <name evidence="1" type="ORF">SAMN06295970_103208</name>
</gene>